<protein>
    <recommendedName>
        <fullName evidence="3">Ferredoxin</fullName>
    </recommendedName>
</protein>
<organism evidence="1 2">
    <name type="scientific">Nocardia albiluteola</name>
    <dbReference type="NCBI Taxonomy" id="2842303"/>
    <lineage>
        <taxon>Bacteria</taxon>
        <taxon>Bacillati</taxon>
        <taxon>Actinomycetota</taxon>
        <taxon>Actinomycetes</taxon>
        <taxon>Mycobacteriales</taxon>
        <taxon>Nocardiaceae</taxon>
        <taxon>Nocardia</taxon>
    </lineage>
</organism>
<sequence>MEQVSCRTCGSCVLVEKYSMQHTSVQWNAAAVAACPEIAGDDGRMRTCHMLRDSIDDAVAAGVIGVSTREMDVHNRGRVPLPGIG</sequence>
<dbReference type="RefSeq" id="WP_215917732.1">
    <property type="nucleotide sequence ID" value="NZ_JAHKNI010000004.1"/>
</dbReference>
<evidence type="ECO:0008006" key="3">
    <source>
        <dbReference type="Google" id="ProtNLM"/>
    </source>
</evidence>
<comment type="caution">
    <text evidence="1">The sequence shown here is derived from an EMBL/GenBank/DDBJ whole genome shotgun (WGS) entry which is preliminary data.</text>
</comment>
<accession>A0ABS6AXT4</accession>
<gene>
    <name evidence="1" type="ORF">KO481_15160</name>
</gene>
<evidence type="ECO:0000313" key="1">
    <source>
        <dbReference type="EMBL" id="MBU3062857.1"/>
    </source>
</evidence>
<evidence type="ECO:0000313" key="2">
    <source>
        <dbReference type="Proteomes" id="UP000733379"/>
    </source>
</evidence>
<proteinExistence type="predicted"/>
<keyword evidence="2" id="KW-1185">Reference proteome</keyword>
<dbReference type="PROSITE" id="PS51257">
    <property type="entry name" value="PROKAR_LIPOPROTEIN"/>
    <property type="match status" value="1"/>
</dbReference>
<dbReference type="Proteomes" id="UP000733379">
    <property type="component" value="Unassembled WGS sequence"/>
</dbReference>
<reference evidence="1 2" key="1">
    <citation type="submission" date="2021-06" db="EMBL/GenBank/DDBJ databases">
        <title>Actinomycetes sequencing.</title>
        <authorList>
            <person name="Shan Q."/>
        </authorList>
    </citation>
    <scope>NUCLEOTIDE SEQUENCE [LARGE SCALE GENOMIC DNA]</scope>
    <source>
        <strain evidence="1 2">NEAU-G5</strain>
    </source>
</reference>
<dbReference type="EMBL" id="JAHKNI010000004">
    <property type="protein sequence ID" value="MBU3062857.1"/>
    <property type="molecule type" value="Genomic_DNA"/>
</dbReference>
<name>A0ABS6AXT4_9NOCA</name>